<dbReference type="RefSeq" id="WP_008414971.1">
    <property type="nucleotide sequence ID" value="NC_014297.1"/>
</dbReference>
<dbReference type="Proteomes" id="UP000000390">
    <property type="component" value="Chromosome"/>
</dbReference>
<accession>D8JAJ4</accession>
<reference evidence="3 5" key="2">
    <citation type="journal article" date="2014" name="PLoS Genet.">
        <title>Phylogenetically driven sequencing of extremely halophilic archaea reveals strategies for static and dynamic osmo-response.</title>
        <authorList>
            <person name="Becker E.A."/>
            <person name="Seitzer P.M."/>
            <person name="Tritt A."/>
            <person name="Larsen D."/>
            <person name="Krusor M."/>
            <person name="Yao A.I."/>
            <person name="Wu D."/>
            <person name="Madern D."/>
            <person name="Eisen J.A."/>
            <person name="Darling A.E."/>
            <person name="Facciotti M.T."/>
        </authorList>
    </citation>
    <scope>NUCLEOTIDE SEQUENCE [LARGE SCALE GENOMIC DNA]</scope>
    <source>
        <strain evidence="3">B3</strain>
        <strain evidence="5">DSM 18796 / CECT 7217 / JCM 14584 / KCTC 4019 / B3</strain>
    </source>
</reference>
<evidence type="ECO:0000313" key="5">
    <source>
        <dbReference type="Proteomes" id="UP000011645"/>
    </source>
</evidence>
<dbReference type="GeneID" id="9419130"/>
<organism evidence="2 4">
    <name type="scientific">Halalkalicoccus jeotgali (strain DSM 18796 / CECT 7217 / JCM 14584 / KCTC 4019 / B3)</name>
    <dbReference type="NCBI Taxonomy" id="795797"/>
    <lineage>
        <taxon>Archaea</taxon>
        <taxon>Methanobacteriati</taxon>
        <taxon>Methanobacteriota</taxon>
        <taxon>Stenosarchaea group</taxon>
        <taxon>Halobacteria</taxon>
        <taxon>Halobacteriales</taxon>
        <taxon>Halococcaceae</taxon>
        <taxon>Halalkalicoccus</taxon>
    </lineage>
</organism>
<reference evidence="2 4" key="1">
    <citation type="journal article" date="2010" name="J. Bacteriol.">
        <title>Complete genome sequence of Halalkalicoccus jeotgali B3(T), an extremely halophilic archaeon.</title>
        <authorList>
            <person name="Roh S.W."/>
            <person name="Nam Y.D."/>
            <person name="Nam S.H."/>
            <person name="Choi S.H."/>
            <person name="Park H.S."/>
            <person name="Bae J.W."/>
        </authorList>
    </citation>
    <scope>NUCLEOTIDE SEQUENCE [LARGE SCALE GENOMIC DNA]</scope>
    <source>
        <strain evidence="2">B3</strain>
        <strain evidence="4">DSM 18796 / CECT 7217 / JCM 14584 / KCTC 4019 / B3</strain>
    </source>
</reference>
<protein>
    <submittedName>
        <fullName evidence="2">Uncharacterized protein</fullName>
    </submittedName>
</protein>
<keyword evidence="5" id="KW-1185">Reference proteome</keyword>
<proteinExistence type="predicted"/>
<evidence type="ECO:0000313" key="2">
    <source>
        <dbReference type="EMBL" id="ADJ14716.1"/>
    </source>
</evidence>
<keyword evidence="1" id="KW-0812">Transmembrane</keyword>
<dbReference type="KEGG" id="hje:HacjB3_06635"/>
<dbReference type="OrthoDB" id="241059at2157"/>
<evidence type="ECO:0000313" key="3">
    <source>
        <dbReference type="EMBL" id="ELY39512.1"/>
    </source>
</evidence>
<dbReference type="AlphaFoldDB" id="D8JAJ4"/>
<feature type="transmembrane region" description="Helical" evidence="1">
    <location>
        <begin position="15"/>
        <end position="35"/>
    </location>
</feature>
<name>D8JAJ4_HALJB</name>
<dbReference type="EMBL" id="CP002062">
    <property type="protein sequence ID" value="ADJ14716.1"/>
    <property type="molecule type" value="Genomic_DNA"/>
</dbReference>
<keyword evidence="1" id="KW-0472">Membrane</keyword>
<evidence type="ECO:0000256" key="1">
    <source>
        <dbReference type="SAM" id="Phobius"/>
    </source>
</evidence>
<dbReference type="Proteomes" id="UP000011645">
    <property type="component" value="Unassembled WGS sequence"/>
</dbReference>
<gene>
    <name evidence="2" type="ordered locus">HacjB3_06635</name>
    <name evidence="3" type="ORF">C497_05037</name>
</gene>
<dbReference type="HOGENOM" id="CLU_2645740_0_0_2"/>
<dbReference type="EMBL" id="AOHV01000014">
    <property type="protein sequence ID" value="ELY39512.1"/>
    <property type="molecule type" value="Genomic_DNA"/>
</dbReference>
<dbReference type="PATRIC" id="fig|795797.18.peg.1324"/>
<keyword evidence="1" id="KW-1133">Transmembrane helix</keyword>
<evidence type="ECO:0000313" key="4">
    <source>
        <dbReference type="Proteomes" id="UP000000390"/>
    </source>
</evidence>
<dbReference type="STRING" id="795797.HacjB3_06635"/>
<feature type="transmembrane region" description="Helical" evidence="1">
    <location>
        <begin position="41"/>
        <end position="65"/>
    </location>
</feature>
<sequence>MGTKTRTVDGRGHRIGPLGWFAMAGFLSMGALYFVDMLAEGGVIAPTVSLPIGIIAGVGVLLFWLGNDPTIGYVKG</sequence>